<organism evidence="1 2">
    <name type="scientific">Streptomyces gamaensis</name>
    <dbReference type="NCBI Taxonomy" id="1763542"/>
    <lineage>
        <taxon>Bacteria</taxon>
        <taxon>Bacillati</taxon>
        <taxon>Actinomycetota</taxon>
        <taxon>Actinomycetes</taxon>
        <taxon>Kitasatosporales</taxon>
        <taxon>Streptomycetaceae</taxon>
        <taxon>Streptomyces</taxon>
    </lineage>
</organism>
<dbReference type="Pfam" id="PF19086">
    <property type="entry name" value="Terpene_syn_C_2"/>
    <property type="match status" value="1"/>
</dbReference>
<dbReference type="SUPFAM" id="SSF48576">
    <property type="entry name" value="Terpenoid synthases"/>
    <property type="match status" value="1"/>
</dbReference>
<dbReference type="InterPro" id="IPR008949">
    <property type="entry name" value="Isoprenoid_synthase_dom_sf"/>
</dbReference>
<proteinExistence type="predicted"/>
<comment type="caution">
    <text evidence="1">The sequence shown here is derived from an EMBL/GenBank/DDBJ whole genome shotgun (WGS) entry which is preliminary data.</text>
</comment>
<gene>
    <name evidence="1" type="ORF">ACFP1Z_09845</name>
</gene>
<evidence type="ECO:0000313" key="2">
    <source>
        <dbReference type="Proteomes" id="UP001596083"/>
    </source>
</evidence>
<protein>
    <recommendedName>
        <fullName evidence="3">Terpene synthase</fullName>
    </recommendedName>
</protein>
<reference evidence="2" key="1">
    <citation type="journal article" date="2019" name="Int. J. Syst. Evol. Microbiol.">
        <title>The Global Catalogue of Microorganisms (GCM) 10K type strain sequencing project: providing services to taxonomists for standard genome sequencing and annotation.</title>
        <authorList>
            <consortium name="The Broad Institute Genomics Platform"/>
            <consortium name="The Broad Institute Genome Sequencing Center for Infectious Disease"/>
            <person name="Wu L."/>
            <person name="Ma J."/>
        </authorList>
    </citation>
    <scope>NUCLEOTIDE SEQUENCE [LARGE SCALE GENOMIC DNA]</scope>
    <source>
        <strain evidence="2">CGMCC 4.7304</strain>
    </source>
</reference>
<evidence type="ECO:0000313" key="1">
    <source>
        <dbReference type="EMBL" id="MFC5720461.1"/>
    </source>
</evidence>
<keyword evidence="2" id="KW-1185">Reference proteome</keyword>
<name>A0ABW0YVC8_9ACTN</name>
<dbReference type="RefSeq" id="WP_390315607.1">
    <property type="nucleotide sequence ID" value="NZ_JBHSPB010000005.1"/>
</dbReference>
<evidence type="ECO:0008006" key="3">
    <source>
        <dbReference type="Google" id="ProtNLM"/>
    </source>
</evidence>
<dbReference type="EMBL" id="JBHSPB010000005">
    <property type="protein sequence ID" value="MFC5720461.1"/>
    <property type="molecule type" value="Genomic_DNA"/>
</dbReference>
<sequence length="359" mass="40789">MTHDYVTREYDTPDYVAHDYPARDSHVVQELRFRCPGVGELRIPEICYPAPLRFNRHYLTVKDAHEAWYMSFGTCEDPERERADLRQGLAAMCALAYPSCPAERLRLLADYSAAIALRDGRFGDSVRTGKGALFAAVRNSFARGNVEDTSSWGRMFQHADTRFVTALSAGQRSRWEAHLAACRDGADGEFADLADVSVEHYMRCRRRGVGRLVDVSFVEYALGTGDLSDTVMTGLPATRLIDRHIEVVWLMQELISCEPELCTGSEQNLVRRIAAEHGCTLQQAIDAADRLLRDSVARWVELRRLVLRTEPALAGFVAGLDAFTVGWCEWSRWSSRYWSRYGTRPRSVDWYARYGHYAQ</sequence>
<dbReference type="Proteomes" id="UP001596083">
    <property type="component" value="Unassembled WGS sequence"/>
</dbReference>
<accession>A0ABW0YVC8</accession>
<dbReference type="Gene3D" id="1.10.600.10">
    <property type="entry name" value="Farnesyl Diphosphate Synthase"/>
    <property type="match status" value="1"/>
</dbReference>